<comment type="catalytic activity">
    <reaction evidence="1">
        <text>Transfers a segment of a (1-&gt;4)-alpha-D-glucan to a new position in an acceptor, which may be glucose or a (1-&gt;4)-alpha-D-glucan.</text>
        <dbReference type="EC" id="2.4.1.25"/>
    </reaction>
</comment>
<comment type="similarity">
    <text evidence="2">Belongs to the disproportionating enzyme family.</text>
</comment>
<gene>
    <name evidence="10" type="ORF">H0E82_04650</name>
</gene>
<dbReference type="PANTHER" id="PTHR32438">
    <property type="entry name" value="4-ALPHA-GLUCANOTRANSFERASE DPE1, CHLOROPLASTIC/AMYLOPLASTIC"/>
    <property type="match status" value="1"/>
</dbReference>
<evidence type="ECO:0000256" key="5">
    <source>
        <dbReference type="ARBA" id="ARBA00022676"/>
    </source>
</evidence>
<evidence type="ECO:0000313" key="11">
    <source>
        <dbReference type="Proteomes" id="UP000589896"/>
    </source>
</evidence>
<dbReference type="InterPro" id="IPR017853">
    <property type="entry name" value="GH"/>
</dbReference>
<reference evidence="10 11" key="1">
    <citation type="submission" date="2020-07" db="EMBL/GenBank/DDBJ databases">
        <title>isolation of Luteimonas sp. SJ-16.</title>
        <authorList>
            <person name="Huang X.-X."/>
            <person name="Xu L."/>
            <person name="Sun J.-Q."/>
        </authorList>
    </citation>
    <scope>NUCLEOTIDE SEQUENCE [LARGE SCALE GENOMIC DNA]</scope>
    <source>
        <strain evidence="10 11">SJ-16</strain>
    </source>
</reference>
<dbReference type="GO" id="GO:0005975">
    <property type="term" value="P:carbohydrate metabolic process"/>
    <property type="evidence" value="ECO:0007669"/>
    <property type="project" value="InterPro"/>
</dbReference>
<dbReference type="SUPFAM" id="SSF51445">
    <property type="entry name" value="(Trans)glycosidases"/>
    <property type="match status" value="1"/>
</dbReference>
<dbReference type="Proteomes" id="UP000589896">
    <property type="component" value="Unassembled WGS sequence"/>
</dbReference>
<dbReference type="EMBL" id="JACCJZ010000010">
    <property type="protein sequence ID" value="NYZ62055.1"/>
    <property type="molecule type" value="Genomic_DNA"/>
</dbReference>
<keyword evidence="7" id="KW-0119">Carbohydrate metabolism</keyword>
<dbReference type="PANTHER" id="PTHR32438:SF5">
    <property type="entry name" value="4-ALPHA-GLUCANOTRANSFERASE DPE1, CHLOROPLASTIC_AMYLOPLASTIC"/>
    <property type="match status" value="1"/>
</dbReference>
<dbReference type="Gene3D" id="3.20.20.80">
    <property type="entry name" value="Glycosidases"/>
    <property type="match status" value="1"/>
</dbReference>
<dbReference type="EC" id="2.4.1.25" evidence="3"/>
<evidence type="ECO:0000256" key="6">
    <source>
        <dbReference type="ARBA" id="ARBA00022679"/>
    </source>
</evidence>
<dbReference type="GO" id="GO:0004134">
    <property type="term" value="F:4-alpha-glucanotransferase activity"/>
    <property type="evidence" value="ECO:0007669"/>
    <property type="project" value="UniProtKB-EC"/>
</dbReference>
<dbReference type="RefSeq" id="WP_180544270.1">
    <property type="nucleotide sequence ID" value="NZ_JACCJZ010000010.1"/>
</dbReference>
<evidence type="ECO:0000256" key="9">
    <source>
        <dbReference type="ARBA" id="ARBA00031501"/>
    </source>
</evidence>
<evidence type="ECO:0000256" key="2">
    <source>
        <dbReference type="ARBA" id="ARBA00005684"/>
    </source>
</evidence>
<protein>
    <recommendedName>
        <fullName evidence="4">4-alpha-glucanotransferase</fullName>
        <ecNumber evidence="3">2.4.1.25</ecNumber>
    </recommendedName>
    <alternativeName>
        <fullName evidence="8">Amylomaltase</fullName>
    </alternativeName>
    <alternativeName>
        <fullName evidence="9">Disproportionating enzyme</fullName>
    </alternativeName>
</protein>
<evidence type="ECO:0000256" key="7">
    <source>
        <dbReference type="ARBA" id="ARBA00023277"/>
    </source>
</evidence>
<proteinExistence type="inferred from homology"/>
<evidence type="ECO:0000256" key="8">
    <source>
        <dbReference type="ARBA" id="ARBA00031423"/>
    </source>
</evidence>
<dbReference type="Pfam" id="PF02446">
    <property type="entry name" value="Glyco_hydro_77"/>
    <property type="match status" value="2"/>
</dbReference>
<keyword evidence="6 10" id="KW-0808">Transferase</keyword>
<dbReference type="InterPro" id="IPR003385">
    <property type="entry name" value="Glyco_hydro_77"/>
</dbReference>
<evidence type="ECO:0000313" key="10">
    <source>
        <dbReference type="EMBL" id="NYZ62055.1"/>
    </source>
</evidence>
<evidence type="ECO:0000256" key="1">
    <source>
        <dbReference type="ARBA" id="ARBA00000439"/>
    </source>
</evidence>
<accession>A0A7Z0QQV5</accession>
<organism evidence="10 11">
    <name type="scientific">Luteimonas deserti</name>
    <dbReference type="NCBI Taxonomy" id="2752306"/>
    <lineage>
        <taxon>Bacteria</taxon>
        <taxon>Pseudomonadati</taxon>
        <taxon>Pseudomonadota</taxon>
        <taxon>Gammaproteobacteria</taxon>
        <taxon>Lysobacterales</taxon>
        <taxon>Lysobacteraceae</taxon>
        <taxon>Luteimonas</taxon>
    </lineage>
</organism>
<keyword evidence="5" id="KW-0328">Glycosyltransferase</keyword>
<comment type="caution">
    <text evidence="10">The sequence shown here is derived from an EMBL/GenBank/DDBJ whole genome shotgun (WGS) entry which is preliminary data.</text>
</comment>
<evidence type="ECO:0000256" key="4">
    <source>
        <dbReference type="ARBA" id="ARBA00020295"/>
    </source>
</evidence>
<name>A0A7Z0QQV5_9GAMM</name>
<dbReference type="AlphaFoldDB" id="A0A7Z0QQV5"/>
<keyword evidence="11" id="KW-1185">Reference proteome</keyword>
<sequence length="625" mass="65506">MSASLHARASAAGLCRHWEDAAGIGRTVADADLHAILAAMDAAQGDAALDPPGLPPLVTAEASGPVHLAGVEAGLLTLIHEDGEEVEMAVDGRGMARAPARPGDWRFRRAGASHSLAVAPPRCYSVADALDLPAPRAWGVGVQVYSTRQTDDGGVGDAAGVLDWVYRVAAAGGDAVALSPVHAARPCTGVCSPYSPSDRRRFDPVHAAPALVLGADVVAAACGHVATAPAGDDALIDWPAATAARWRRLRALYAARGHLAEGLRADLAEFEMAGGDALEAFARHAARDHGDGEPGFHRFAQWLAERSWAGVQRAARDRGMGLGLIADIAVGFDPAGAEAAAWPDAVLQGLELGAPPDAFNAAGQVWGVTGYSAAGLRRTGYAPFRALLRATMHARGGVRIDHILGLMRLWVVPRGAPSSAGAYLQYPLQDLLNLVALESWRQRCIVIGEDLGVVPPGLRDTLARRGVLGIDVLPFTRDAEGAFLPPKRWRRDAIATTTTHDLPTLAGWAQGRDLEWRARIDAVPGDVLQTQREARADDVAALDAACLDAIGATGPVAWAAYAAASPAPLALLPVEDALGLEEQPNLPGTVDEHPNWRRRLPTAVDDTPALAARLRAFAAARNLDA</sequence>
<evidence type="ECO:0000256" key="3">
    <source>
        <dbReference type="ARBA" id="ARBA00012560"/>
    </source>
</evidence>